<accession>A0A7I7L526</accession>
<evidence type="ECO:0000313" key="6">
    <source>
        <dbReference type="EMBL" id="BBX48868.1"/>
    </source>
</evidence>
<evidence type="ECO:0000259" key="5">
    <source>
        <dbReference type="PROSITE" id="PS50921"/>
    </source>
</evidence>
<dbReference type="InterPro" id="IPR005561">
    <property type="entry name" value="ANTAR"/>
</dbReference>
<dbReference type="Proteomes" id="UP000465866">
    <property type="component" value="Chromosome"/>
</dbReference>
<dbReference type="AlphaFoldDB" id="A0A7I7L526"/>
<sequence>MNSQTAMFLKATHLVAELHQRASFDTPALLRDLIEGAAKSVPGAQYAGITVTQKRRRSQTAAATHRYPVMLDEIQSRCQQGPCLTAAALQNSVLIDNLDTDERWPLYREEALKQTPIRSILSYGMFKDGGTTAALNFYAEPVNAFDDGSVDLGLIFATHTALVWNMMRRDQQFRSAIISRDIIGQAKGRLMERFDIDADEAFEMLRQMSQGSNTQIIHIAQRIVSDERPTAAKDPS</sequence>
<dbReference type="InterPro" id="IPR029016">
    <property type="entry name" value="GAF-like_dom_sf"/>
</dbReference>
<dbReference type="PROSITE" id="PS50921">
    <property type="entry name" value="ANTAR"/>
    <property type="match status" value="1"/>
</dbReference>
<gene>
    <name evidence="6" type="ORF">MCOO_48830</name>
</gene>
<dbReference type="GO" id="GO:0003723">
    <property type="term" value="F:RNA binding"/>
    <property type="evidence" value="ECO:0007669"/>
    <property type="project" value="InterPro"/>
</dbReference>
<dbReference type="InterPro" id="IPR012074">
    <property type="entry name" value="GAF_ANTAR"/>
</dbReference>
<evidence type="ECO:0000313" key="7">
    <source>
        <dbReference type="Proteomes" id="UP000465866"/>
    </source>
</evidence>
<dbReference type="EMBL" id="AP022569">
    <property type="protein sequence ID" value="BBX48868.1"/>
    <property type="molecule type" value="Genomic_DNA"/>
</dbReference>
<keyword evidence="2" id="KW-0418">Kinase</keyword>
<protein>
    <submittedName>
        <fullName evidence="6">Transcriptional regulator</fullName>
    </submittedName>
</protein>
<evidence type="ECO:0000256" key="4">
    <source>
        <dbReference type="ARBA" id="ARBA00023163"/>
    </source>
</evidence>
<name>A0A7I7L526_9MYCO</name>
<feature type="domain" description="ANTAR" evidence="5">
    <location>
        <begin position="163"/>
        <end position="224"/>
    </location>
</feature>
<reference evidence="6 7" key="1">
    <citation type="journal article" date="2019" name="Emerg. Microbes Infect.">
        <title>Comprehensive subspecies identification of 175 nontuberculous mycobacteria species based on 7547 genomic profiles.</title>
        <authorList>
            <person name="Matsumoto Y."/>
            <person name="Kinjo T."/>
            <person name="Motooka D."/>
            <person name="Nabeya D."/>
            <person name="Jung N."/>
            <person name="Uechi K."/>
            <person name="Horii T."/>
            <person name="Iida T."/>
            <person name="Fujita J."/>
            <person name="Nakamura S."/>
        </authorList>
    </citation>
    <scope>NUCLEOTIDE SEQUENCE [LARGE SCALE GENOMIC DNA]</scope>
    <source>
        <strain evidence="6 7">JCM 12404</strain>
    </source>
</reference>
<dbReference type="SUPFAM" id="SSF52172">
    <property type="entry name" value="CheY-like"/>
    <property type="match status" value="1"/>
</dbReference>
<keyword evidence="1" id="KW-0808">Transferase</keyword>
<dbReference type="GO" id="GO:0016301">
    <property type="term" value="F:kinase activity"/>
    <property type="evidence" value="ECO:0007669"/>
    <property type="project" value="UniProtKB-KW"/>
</dbReference>
<proteinExistence type="predicted"/>
<keyword evidence="7" id="KW-1185">Reference proteome</keyword>
<dbReference type="PIRSF" id="PIRSF036625">
    <property type="entry name" value="GAF_ANTAR"/>
    <property type="match status" value="1"/>
</dbReference>
<evidence type="ECO:0000256" key="2">
    <source>
        <dbReference type="ARBA" id="ARBA00022777"/>
    </source>
</evidence>
<dbReference type="InterPro" id="IPR036388">
    <property type="entry name" value="WH-like_DNA-bd_sf"/>
</dbReference>
<evidence type="ECO:0000256" key="1">
    <source>
        <dbReference type="ARBA" id="ARBA00022679"/>
    </source>
</evidence>
<dbReference type="SMART" id="SM01012">
    <property type="entry name" value="ANTAR"/>
    <property type="match status" value="1"/>
</dbReference>
<keyword evidence="4" id="KW-0804">Transcription</keyword>
<dbReference type="Gene3D" id="3.30.450.40">
    <property type="match status" value="1"/>
</dbReference>
<dbReference type="Gene3D" id="1.10.10.10">
    <property type="entry name" value="Winged helix-like DNA-binding domain superfamily/Winged helix DNA-binding domain"/>
    <property type="match status" value="1"/>
</dbReference>
<dbReference type="InterPro" id="IPR011006">
    <property type="entry name" value="CheY-like_superfamily"/>
</dbReference>
<dbReference type="KEGG" id="mcoo:MCOO_48830"/>
<dbReference type="SUPFAM" id="SSF55781">
    <property type="entry name" value="GAF domain-like"/>
    <property type="match status" value="1"/>
</dbReference>
<keyword evidence="3" id="KW-0805">Transcription regulation</keyword>
<dbReference type="Pfam" id="PF13185">
    <property type="entry name" value="GAF_2"/>
    <property type="match status" value="1"/>
</dbReference>
<evidence type="ECO:0000256" key="3">
    <source>
        <dbReference type="ARBA" id="ARBA00023015"/>
    </source>
</evidence>
<dbReference type="Pfam" id="PF03861">
    <property type="entry name" value="ANTAR"/>
    <property type="match status" value="1"/>
</dbReference>
<dbReference type="InterPro" id="IPR003018">
    <property type="entry name" value="GAF"/>
</dbReference>
<organism evidence="6 7">
    <name type="scientific">Mycobacterium cookii</name>
    <dbReference type="NCBI Taxonomy" id="1775"/>
    <lineage>
        <taxon>Bacteria</taxon>
        <taxon>Bacillati</taxon>
        <taxon>Actinomycetota</taxon>
        <taxon>Actinomycetes</taxon>
        <taxon>Mycobacteriales</taxon>
        <taxon>Mycobacteriaceae</taxon>
        <taxon>Mycobacterium</taxon>
    </lineage>
</organism>